<keyword evidence="2" id="KW-1185">Reference proteome</keyword>
<evidence type="ECO:0000256" key="1">
    <source>
        <dbReference type="SAM" id="Phobius"/>
    </source>
</evidence>
<keyword evidence="1" id="KW-0812">Transmembrane</keyword>
<feature type="transmembrane region" description="Helical" evidence="1">
    <location>
        <begin position="7"/>
        <end position="25"/>
    </location>
</feature>
<sequence>MNITSKVFGYCYYNVLTVVWILFGFNCCDNSRSSRRIYIPKNAPPGYIVLDLEPRYGESILDFGSNSAFLQNFFALDDRGTKIIVAETLTKLWAQHLITRFTCDLILKTSLVDRNFVVRVQKLEFRLITINDPNFQFADENSLILRTKANGRLSTIEMDFCVDYSTYNTLDIVQYGSKIVQNSKFYFLDVKSEFLTQNLIITAKNELENVATESIIRSTSNFSVSILNRTCDKLFLYISPNNIPGRTFFDVRNSKFYNLSTYEYLIYSIKSYQHFPFEIDPFTGQLFNIDHLEPNLHINFDIVIEKSCGGFSGNGHVIDFLTIQAEIFIFERGLGFSRNSANCFKRNNNRYKRDLKADILLNIPENYPIGVMLKDKIGLSKNERVKDAPLDKKMFTIFENGSILLKSQLNYELESAVQFVVLIHNSATMHLPEKEDPQILKIGLPQHN</sequence>
<dbReference type="Proteomes" id="UP000887565">
    <property type="component" value="Unplaced"/>
</dbReference>
<accession>A0A915JC74</accession>
<evidence type="ECO:0000313" key="2">
    <source>
        <dbReference type="Proteomes" id="UP000887565"/>
    </source>
</evidence>
<name>A0A915JC74_ROMCU</name>
<dbReference type="WBParaSite" id="nRc.2.0.1.t24079-RA">
    <property type="protein sequence ID" value="nRc.2.0.1.t24079-RA"/>
    <property type="gene ID" value="nRc.2.0.1.g24079"/>
</dbReference>
<keyword evidence="1" id="KW-1133">Transmembrane helix</keyword>
<proteinExistence type="predicted"/>
<protein>
    <submittedName>
        <fullName evidence="3">Uncharacterized protein</fullName>
    </submittedName>
</protein>
<organism evidence="2 3">
    <name type="scientific">Romanomermis culicivorax</name>
    <name type="common">Nematode worm</name>
    <dbReference type="NCBI Taxonomy" id="13658"/>
    <lineage>
        <taxon>Eukaryota</taxon>
        <taxon>Metazoa</taxon>
        <taxon>Ecdysozoa</taxon>
        <taxon>Nematoda</taxon>
        <taxon>Enoplea</taxon>
        <taxon>Dorylaimia</taxon>
        <taxon>Mermithida</taxon>
        <taxon>Mermithoidea</taxon>
        <taxon>Mermithidae</taxon>
        <taxon>Romanomermis</taxon>
    </lineage>
</organism>
<evidence type="ECO:0000313" key="3">
    <source>
        <dbReference type="WBParaSite" id="nRc.2.0.1.t24079-RA"/>
    </source>
</evidence>
<keyword evidence="1" id="KW-0472">Membrane</keyword>
<reference evidence="3" key="1">
    <citation type="submission" date="2022-11" db="UniProtKB">
        <authorList>
            <consortium name="WormBaseParasite"/>
        </authorList>
    </citation>
    <scope>IDENTIFICATION</scope>
</reference>
<dbReference type="AlphaFoldDB" id="A0A915JC74"/>